<sequence length="104" mass="12074">MSRQLLHEVRDVLRAADAIASEREFCERWLGKSECYMRTLRFSQIEPSADALATVSNKLKYYSEQMNAKDAQHLKELSMEFERLAEACWTSIQTTARRKWAAVA</sequence>
<dbReference type="AlphaFoldDB" id="A0A1H3NJZ3"/>
<keyword evidence="2" id="KW-1185">Reference proteome</keyword>
<reference evidence="1 2" key="1">
    <citation type="submission" date="2016-10" db="EMBL/GenBank/DDBJ databases">
        <authorList>
            <person name="de Groot N.N."/>
        </authorList>
    </citation>
    <scope>NUCLEOTIDE SEQUENCE [LARGE SCALE GENOMIC DNA]</scope>
    <source>
        <strain evidence="1 2">DSM 24677</strain>
    </source>
</reference>
<evidence type="ECO:0000313" key="1">
    <source>
        <dbReference type="EMBL" id="SDY89267.1"/>
    </source>
</evidence>
<evidence type="ECO:0000313" key="2">
    <source>
        <dbReference type="Proteomes" id="UP000199026"/>
    </source>
</evidence>
<name>A0A1H3NJZ3_9RHOB</name>
<organism evidence="1 2">
    <name type="scientific">Lentibacter algarum</name>
    <dbReference type="NCBI Taxonomy" id="576131"/>
    <lineage>
        <taxon>Bacteria</taxon>
        <taxon>Pseudomonadati</taxon>
        <taxon>Pseudomonadota</taxon>
        <taxon>Alphaproteobacteria</taxon>
        <taxon>Rhodobacterales</taxon>
        <taxon>Roseobacteraceae</taxon>
        <taxon>Lentibacter</taxon>
    </lineage>
</organism>
<dbReference type="Pfam" id="PF20331">
    <property type="entry name" value="DUF6626"/>
    <property type="match status" value="1"/>
</dbReference>
<accession>A0A1H3NJZ3</accession>
<protein>
    <submittedName>
        <fullName evidence="1">Uncharacterized protein</fullName>
    </submittedName>
</protein>
<proteinExistence type="predicted"/>
<dbReference type="InterPro" id="IPR046734">
    <property type="entry name" value="DUF6626"/>
</dbReference>
<dbReference type="Proteomes" id="UP000199026">
    <property type="component" value="Unassembled WGS sequence"/>
</dbReference>
<dbReference type="EMBL" id="FNPR01000011">
    <property type="protein sequence ID" value="SDY89267.1"/>
    <property type="molecule type" value="Genomic_DNA"/>
</dbReference>
<gene>
    <name evidence="1" type="ORF">SAMN05444486_1115</name>
</gene>